<keyword evidence="4" id="KW-1185">Reference proteome</keyword>
<accession>A0A1G5UVE5</accession>
<dbReference type="PANTHER" id="PTHR47618:SF1">
    <property type="entry name" value="BIFUNCTIONAL OLIGORIBONUCLEASE AND PAP PHOSPHATASE NRNA"/>
    <property type="match status" value="1"/>
</dbReference>
<dbReference type="PANTHER" id="PTHR47618">
    <property type="entry name" value="BIFUNCTIONAL OLIGORIBONUCLEASE AND PAP PHOSPHATASE NRNA"/>
    <property type="match status" value="1"/>
</dbReference>
<dbReference type="InterPro" id="IPR001667">
    <property type="entry name" value="DDH_dom"/>
</dbReference>
<dbReference type="Gene3D" id="3.90.1640.10">
    <property type="entry name" value="inorganic pyrophosphatase (n-terminal core)"/>
    <property type="match status" value="1"/>
</dbReference>
<dbReference type="Pfam" id="PF02272">
    <property type="entry name" value="DHHA1"/>
    <property type="match status" value="1"/>
</dbReference>
<reference evidence="3 4" key="1">
    <citation type="submission" date="2016-10" db="EMBL/GenBank/DDBJ databases">
        <authorList>
            <person name="de Groot N.N."/>
        </authorList>
    </citation>
    <scope>NUCLEOTIDE SEQUENCE [LARGE SCALE GENOMIC DNA]</scope>
    <source>
        <strain evidence="3 4">DSM 15230</strain>
    </source>
</reference>
<evidence type="ECO:0000259" key="1">
    <source>
        <dbReference type="Pfam" id="PF01368"/>
    </source>
</evidence>
<evidence type="ECO:0000313" key="4">
    <source>
        <dbReference type="Proteomes" id="UP000199689"/>
    </source>
</evidence>
<dbReference type="AlphaFoldDB" id="A0A1G5UVE5"/>
<dbReference type="InterPro" id="IPR051319">
    <property type="entry name" value="Oligoribo/pAp-PDE_c-di-AMP_PDE"/>
</dbReference>
<sequence length="316" mass="35324">MAQKISKEEAFQFLEKHTRFLLVGHIRPDGDDIGSICALHNALESMGKEADMVINDELPDRFNFIETTRLINRDIPEGRTYDAVVFTDLANRERAGEIHIPENVESLCIDHHVSNEGYTDYLYLRENYAATAELLAEMFFDHGLKLSRDTCNALYLALGTDSGFFKFSCTSSHTLLMASKLVEMGADPAFISNHLDVTTAESMKTYKRVLDTLHFAADGKIGIAYMDKQSMEMDGINSDYYVSIPRKVAGVEIAFLLKYQEENVTRVSLRSREYADVSQLAAHFGGGGHVRAAGCTISLPMEEAEAELVKEAEKIL</sequence>
<dbReference type="Pfam" id="PF01368">
    <property type="entry name" value="DHH"/>
    <property type="match status" value="1"/>
</dbReference>
<evidence type="ECO:0000313" key="3">
    <source>
        <dbReference type="EMBL" id="SDA37086.1"/>
    </source>
</evidence>
<proteinExistence type="predicted"/>
<dbReference type="EMBL" id="FMXA01000003">
    <property type="protein sequence ID" value="SDA37086.1"/>
    <property type="molecule type" value="Genomic_DNA"/>
</dbReference>
<protein>
    <submittedName>
        <fullName evidence="3">Phosphoesterase RecJ domain-containing protein</fullName>
    </submittedName>
</protein>
<name>A0A1G5UVE5_9FIRM</name>
<dbReference type="GeneID" id="87755080"/>
<feature type="domain" description="DDH" evidence="1">
    <location>
        <begin position="20"/>
        <end position="157"/>
    </location>
</feature>
<dbReference type="RefSeq" id="WP_234944871.1">
    <property type="nucleotide sequence ID" value="NZ_FMXA01000003.1"/>
</dbReference>
<evidence type="ECO:0000259" key="2">
    <source>
        <dbReference type="Pfam" id="PF02272"/>
    </source>
</evidence>
<feature type="domain" description="DHHA1" evidence="2">
    <location>
        <begin position="237"/>
        <end position="315"/>
    </location>
</feature>
<gene>
    <name evidence="3" type="ORF">SAMN02910343_00024</name>
</gene>
<organism evidence="3 4">
    <name type="scientific">Allisonella histaminiformans</name>
    <dbReference type="NCBI Taxonomy" id="209880"/>
    <lineage>
        <taxon>Bacteria</taxon>
        <taxon>Bacillati</taxon>
        <taxon>Bacillota</taxon>
        <taxon>Negativicutes</taxon>
        <taxon>Veillonellales</taxon>
        <taxon>Veillonellaceae</taxon>
        <taxon>Allisonella</taxon>
    </lineage>
</organism>
<dbReference type="STRING" id="209880.SAMN02910343_00024"/>
<dbReference type="InterPro" id="IPR003156">
    <property type="entry name" value="DHHA1_dom"/>
</dbReference>
<dbReference type="Gene3D" id="3.10.310.30">
    <property type="match status" value="1"/>
</dbReference>
<dbReference type="Proteomes" id="UP000199689">
    <property type="component" value="Unassembled WGS sequence"/>
</dbReference>
<dbReference type="SUPFAM" id="SSF64182">
    <property type="entry name" value="DHH phosphoesterases"/>
    <property type="match status" value="1"/>
</dbReference>
<dbReference type="InterPro" id="IPR038763">
    <property type="entry name" value="DHH_sf"/>
</dbReference>
<dbReference type="GO" id="GO:0003676">
    <property type="term" value="F:nucleic acid binding"/>
    <property type="evidence" value="ECO:0007669"/>
    <property type="project" value="InterPro"/>
</dbReference>